<proteinExistence type="predicted"/>
<evidence type="ECO:0000313" key="1">
    <source>
        <dbReference type="EMBL" id="GAA0632133.1"/>
    </source>
</evidence>
<organism evidence="1 2">
    <name type="scientific">Sporichthya brevicatena</name>
    <dbReference type="NCBI Taxonomy" id="171442"/>
    <lineage>
        <taxon>Bacteria</taxon>
        <taxon>Bacillati</taxon>
        <taxon>Actinomycetota</taxon>
        <taxon>Actinomycetes</taxon>
        <taxon>Sporichthyales</taxon>
        <taxon>Sporichthyaceae</taxon>
        <taxon>Sporichthya</taxon>
    </lineage>
</organism>
<name>A0ABN1H7T2_9ACTN</name>
<dbReference type="Proteomes" id="UP001500957">
    <property type="component" value="Unassembled WGS sequence"/>
</dbReference>
<dbReference type="CDD" id="cd12913">
    <property type="entry name" value="PDC1_MCP_like"/>
    <property type="match status" value="1"/>
</dbReference>
<protein>
    <submittedName>
        <fullName evidence="1">Cache domain-containing protein</fullName>
    </submittedName>
</protein>
<dbReference type="Gene3D" id="3.30.450.20">
    <property type="entry name" value="PAS domain"/>
    <property type="match status" value="1"/>
</dbReference>
<dbReference type="Pfam" id="PF22673">
    <property type="entry name" value="MCP-like_PDC_1"/>
    <property type="match status" value="1"/>
</dbReference>
<keyword evidence="2" id="KW-1185">Reference proteome</keyword>
<accession>A0ABN1H7T2</accession>
<dbReference type="EMBL" id="BAAAHE010000044">
    <property type="protein sequence ID" value="GAA0632133.1"/>
    <property type="molecule type" value="Genomic_DNA"/>
</dbReference>
<comment type="caution">
    <text evidence="1">The sequence shown here is derived from an EMBL/GenBank/DDBJ whole genome shotgun (WGS) entry which is preliminary data.</text>
</comment>
<dbReference type="RefSeq" id="WP_344608056.1">
    <property type="nucleotide sequence ID" value="NZ_BAAAHE010000044.1"/>
</dbReference>
<gene>
    <name evidence="1" type="ORF">GCM10009547_39940</name>
</gene>
<sequence>MALHQMIESSESVGQHVATAAEAVFDLVSNLRRTTESLFAEAHHEGRRVGVADLAAIDAIAIGMLGEVDGIIPGAGFISAPNTLSDAPRWLQWWQQGRNGSASRLVVELDPSRDRFYDYVPLPWFAVPAATGRRHVTGPYVDYVCSDEYALTFTEPIFVNGTFVGVAGADVFVNRYESLVLPPLRSLPSAAALVNTQGRVIVSNTARLVTGSLVRRLDLAGFVAGGEATSRQQGLTLQRCGDVPIVLLVGDRLVA</sequence>
<reference evidence="1 2" key="1">
    <citation type="journal article" date="2019" name="Int. J. Syst. Evol. Microbiol.">
        <title>The Global Catalogue of Microorganisms (GCM) 10K type strain sequencing project: providing services to taxonomists for standard genome sequencing and annotation.</title>
        <authorList>
            <consortium name="The Broad Institute Genomics Platform"/>
            <consortium name="The Broad Institute Genome Sequencing Center for Infectious Disease"/>
            <person name="Wu L."/>
            <person name="Ma J."/>
        </authorList>
    </citation>
    <scope>NUCLEOTIDE SEQUENCE [LARGE SCALE GENOMIC DNA]</scope>
    <source>
        <strain evidence="1 2">JCM 10671</strain>
    </source>
</reference>
<evidence type="ECO:0000313" key="2">
    <source>
        <dbReference type="Proteomes" id="UP001500957"/>
    </source>
</evidence>